<organism evidence="1 2">
    <name type="scientific">Acinetobacter colistiniresistens</name>
    <dbReference type="NCBI Taxonomy" id="280145"/>
    <lineage>
        <taxon>Bacteria</taxon>
        <taxon>Pseudomonadati</taxon>
        <taxon>Pseudomonadota</taxon>
        <taxon>Gammaproteobacteria</taxon>
        <taxon>Moraxellales</taxon>
        <taxon>Moraxellaceae</taxon>
        <taxon>Acinetobacter</taxon>
    </lineage>
</organism>
<proteinExistence type="predicted"/>
<name>N9PL15_9GAMM</name>
<sequence>MNKKIDQLLGRVHDARLYGFLLDVDPKTFSLNVLLYIHIFSTFEGEKYSLEKALVVFEKASIHKFSITNDLSSGQFYIVDCIVKDLGNEKFKFIFTFNDPSIELVLIAENMGIKTSGVVEEKDEQFLPTNWLKLLEHINAETLLEQIEVKFKKITLGDNYTLAEEDYADTSYWYFDKPHPDSYLTEEEWAKQEIRFFETSGWLSVDQEEAIQAIKEKRKMSNRFGNPLEIPALFLNIHFTGFSYLRPQAYLFYTPAILKHYLSDPDFLYTNSFTWWLSRLRRADSQDTITDLLKCFGEKQIEVLEEFLLYVFKSNTENNDVKIALDNLKLIRKR</sequence>
<reference evidence="1 2" key="1">
    <citation type="submission" date="2013-02" db="EMBL/GenBank/DDBJ databases">
        <title>The Genome Sequence of Acinetobacter sp. NIPH 1859.</title>
        <authorList>
            <consortium name="The Broad Institute Genome Sequencing Platform"/>
            <consortium name="The Broad Institute Genome Sequencing Center for Infectious Disease"/>
            <person name="Cerqueira G."/>
            <person name="Feldgarden M."/>
            <person name="Courvalin P."/>
            <person name="Perichon B."/>
            <person name="Grillot-Courvalin C."/>
            <person name="Clermont D."/>
            <person name="Rocha E."/>
            <person name="Yoon E.-J."/>
            <person name="Nemec A."/>
            <person name="Walker B."/>
            <person name="Young S.K."/>
            <person name="Zeng Q."/>
            <person name="Gargeya S."/>
            <person name="Fitzgerald M."/>
            <person name="Haas B."/>
            <person name="Abouelleil A."/>
            <person name="Alvarado L."/>
            <person name="Arachchi H.M."/>
            <person name="Berlin A.M."/>
            <person name="Chapman S.B."/>
            <person name="Dewar J."/>
            <person name="Goldberg J."/>
            <person name="Griggs A."/>
            <person name="Gujja S."/>
            <person name="Hansen M."/>
            <person name="Howarth C."/>
            <person name="Imamovic A."/>
            <person name="Larimer J."/>
            <person name="McCowan C."/>
            <person name="Murphy C."/>
            <person name="Neiman D."/>
            <person name="Pearson M."/>
            <person name="Priest M."/>
            <person name="Roberts A."/>
            <person name="Saif S."/>
            <person name="Shea T."/>
            <person name="Sisk P."/>
            <person name="Sykes S."/>
            <person name="Wortman J."/>
            <person name="Nusbaum C."/>
            <person name="Birren B."/>
        </authorList>
    </citation>
    <scope>NUCLEOTIDE SEQUENCE [LARGE SCALE GENOMIC DNA]</scope>
    <source>
        <strain evidence="1 2">NIPH 1859</strain>
    </source>
</reference>
<dbReference type="HOGENOM" id="CLU_929460_0_0_6"/>
<dbReference type="AlphaFoldDB" id="N9PL15"/>
<dbReference type="PATRIC" id="fig|1217695.3.peg.2733"/>
<dbReference type="EMBL" id="APRZ01000017">
    <property type="protein sequence ID" value="ENX34138.1"/>
    <property type="molecule type" value="Genomic_DNA"/>
</dbReference>
<evidence type="ECO:0000313" key="1">
    <source>
        <dbReference type="EMBL" id="ENX34138.1"/>
    </source>
</evidence>
<gene>
    <name evidence="1" type="ORF">F889_02802</name>
</gene>
<accession>N9PL15</accession>
<evidence type="ECO:0000313" key="2">
    <source>
        <dbReference type="Proteomes" id="UP000013009"/>
    </source>
</evidence>
<keyword evidence="2" id="KW-1185">Reference proteome</keyword>
<comment type="caution">
    <text evidence="1">The sequence shown here is derived from an EMBL/GenBank/DDBJ whole genome shotgun (WGS) entry which is preliminary data.</text>
</comment>
<protein>
    <submittedName>
        <fullName evidence="1">Uncharacterized protein</fullName>
    </submittedName>
</protein>
<dbReference type="RefSeq" id="WP_005275278.1">
    <property type="nucleotide sequence ID" value="NZ_KB850195.1"/>
</dbReference>
<dbReference type="Proteomes" id="UP000013009">
    <property type="component" value="Unassembled WGS sequence"/>
</dbReference>